<reference evidence="1 2" key="1">
    <citation type="submission" date="2020-11" db="EMBL/GenBank/DDBJ databases">
        <title>Arthrobacter antarcticus sp. nov., isolated from Antarctic Soil.</title>
        <authorList>
            <person name="Li J."/>
        </authorList>
    </citation>
    <scope>NUCLEOTIDE SEQUENCE [LARGE SCALE GENOMIC DNA]</scope>
    <source>
        <strain evidence="1 2">Z1-20</strain>
    </source>
</reference>
<dbReference type="RefSeq" id="WP_196395767.1">
    <property type="nucleotide sequence ID" value="NZ_JADNYM010000005.1"/>
</dbReference>
<evidence type="ECO:0000313" key="2">
    <source>
        <dbReference type="Proteomes" id="UP000655366"/>
    </source>
</evidence>
<proteinExistence type="predicted"/>
<keyword evidence="2" id="KW-1185">Reference proteome</keyword>
<dbReference type="Proteomes" id="UP000655366">
    <property type="component" value="Unassembled WGS sequence"/>
</dbReference>
<dbReference type="AlphaFoldDB" id="A0A931G4V8"/>
<comment type="caution">
    <text evidence="1">The sequence shown here is derived from an EMBL/GenBank/DDBJ whole genome shotgun (WGS) entry which is preliminary data.</text>
</comment>
<name>A0A931G4V8_9MICC</name>
<protein>
    <submittedName>
        <fullName evidence="1">Uncharacterized protein</fullName>
    </submittedName>
</protein>
<gene>
    <name evidence="1" type="ORF">IV500_05295</name>
</gene>
<dbReference type="EMBL" id="JADNYM010000005">
    <property type="protein sequence ID" value="MBG0738835.1"/>
    <property type="molecule type" value="Genomic_DNA"/>
</dbReference>
<organism evidence="1 2">
    <name type="scientific">Arthrobacter terrae</name>
    <dbReference type="NCBI Taxonomy" id="2935737"/>
    <lineage>
        <taxon>Bacteria</taxon>
        <taxon>Bacillati</taxon>
        <taxon>Actinomycetota</taxon>
        <taxon>Actinomycetes</taxon>
        <taxon>Micrococcales</taxon>
        <taxon>Micrococcaceae</taxon>
        <taxon>Arthrobacter</taxon>
    </lineage>
</organism>
<sequence length="156" mass="16629">MNTSRSHAEPALSLANGDPIAMSREETVDFIRGEIYHHISPVIGALRMNARQGVADTDKALLNDWRVSAAKAAEAIAKRSTIPAPTLDGFTAEQVEDQMAKDTHEDLCGCALANDGCATPSYGPDWRSRMGVPNVHGMFDALEKMAATRAACTSGA</sequence>
<evidence type="ECO:0000313" key="1">
    <source>
        <dbReference type="EMBL" id="MBG0738835.1"/>
    </source>
</evidence>
<accession>A0A931G4V8</accession>